<evidence type="ECO:0000256" key="1">
    <source>
        <dbReference type="ARBA" id="ARBA00007150"/>
    </source>
</evidence>
<feature type="transmembrane region" description="Helical" evidence="7">
    <location>
        <begin position="226"/>
        <end position="243"/>
    </location>
</feature>
<name>A0A7C1K3R8_THERO</name>
<sequence>MVTITIGMDPDIARIGPILLTWHGFFTAVAILAAVWLAGRELNRKQITIPNFDLLAVLTILGGILGARLFFVLDHLGEYLRQPWRILAITEGGLAVYGGIIGGTVTAAVLLWRQRVPIGPVADAVAPGLLLAQGIGRIGCFINGDAWGGPCTCLACAGATAATPTEGLGYCPFALRYTNPKALLPADLLGVPTHPYPIYDMVVNFLVLAVLWRLRRRGLPDGSLFALYWLLYGIGRFFISFVRQEAVWFWGLQQAQVIALATALVGAVALIWLLRRRTPAAAVVRS</sequence>
<keyword evidence="2 7" id="KW-1003">Cell membrane</keyword>
<evidence type="ECO:0000256" key="7">
    <source>
        <dbReference type="HAMAP-Rule" id="MF_01147"/>
    </source>
</evidence>
<dbReference type="PANTHER" id="PTHR30589:SF0">
    <property type="entry name" value="PHOSPHATIDYLGLYCEROL--PROLIPOPROTEIN DIACYLGLYCERYL TRANSFERASE"/>
    <property type="match status" value="1"/>
</dbReference>
<keyword evidence="3 7" id="KW-0808">Transferase</keyword>
<dbReference type="PANTHER" id="PTHR30589">
    <property type="entry name" value="PROLIPOPROTEIN DIACYLGLYCERYL TRANSFERASE"/>
    <property type="match status" value="1"/>
</dbReference>
<protein>
    <recommendedName>
        <fullName evidence="7">Phosphatidylglycerol--prolipoprotein diacylglyceryl transferase</fullName>
        <ecNumber evidence="7">2.5.1.145</ecNumber>
    </recommendedName>
</protein>
<evidence type="ECO:0000256" key="4">
    <source>
        <dbReference type="ARBA" id="ARBA00022692"/>
    </source>
</evidence>
<evidence type="ECO:0000256" key="6">
    <source>
        <dbReference type="ARBA" id="ARBA00023136"/>
    </source>
</evidence>
<comment type="function">
    <text evidence="7">Catalyzes the transfer of the diacylglyceryl group from phosphatidylglycerol to the sulfhydryl group of the N-terminal cysteine of a prolipoprotein, the first step in the formation of mature lipoproteins.</text>
</comment>
<evidence type="ECO:0000256" key="2">
    <source>
        <dbReference type="ARBA" id="ARBA00022475"/>
    </source>
</evidence>
<accession>A0A7C1K3R8</accession>
<dbReference type="EC" id="2.5.1.145" evidence="7"/>
<dbReference type="GO" id="GO:0008961">
    <property type="term" value="F:phosphatidylglycerol-prolipoprotein diacylglyceryl transferase activity"/>
    <property type="evidence" value="ECO:0007669"/>
    <property type="project" value="UniProtKB-UniRule"/>
</dbReference>
<keyword evidence="4 7" id="KW-0812">Transmembrane</keyword>
<dbReference type="GO" id="GO:0005886">
    <property type="term" value="C:plasma membrane"/>
    <property type="evidence" value="ECO:0007669"/>
    <property type="project" value="UniProtKB-SubCell"/>
</dbReference>
<comment type="catalytic activity">
    <reaction evidence="7">
        <text>L-cysteinyl-[prolipoprotein] + a 1,2-diacyl-sn-glycero-3-phospho-(1'-sn-glycerol) = an S-1,2-diacyl-sn-glyceryl-L-cysteinyl-[prolipoprotein] + sn-glycerol 1-phosphate + H(+)</text>
        <dbReference type="Rhea" id="RHEA:56712"/>
        <dbReference type="Rhea" id="RHEA-COMP:14679"/>
        <dbReference type="Rhea" id="RHEA-COMP:14680"/>
        <dbReference type="ChEBI" id="CHEBI:15378"/>
        <dbReference type="ChEBI" id="CHEBI:29950"/>
        <dbReference type="ChEBI" id="CHEBI:57685"/>
        <dbReference type="ChEBI" id="CHEBI:64716"/>
        <dbReference type="ChEBI" id="CHEBI:140658"/>
        <dbReference type="EC" id="2.5.1.145"/>
    </reaction>
</comment>
<gene>
    <name evidence="7 8" type="primary">lgt</name>
    <name evidence="8" type="ORF">ENP47_12260</name>
</gene>
<organism evidence="8">
    <name type="scientific">Thermomicrobium roseum</name>
    <dbReference type="NCBI Taxonomy" id="500"/>
    <lineage>
        <taxon>Bacteria</taxon>
        <taxon>Pseudomonadati</taxon>
        <taxon>Thermomicrobiota</taxon>
        <taxon>Thermomicrobia</taxon>
        <taxon>Thermomicrobiales</taxon>
        <taxon>Thermomicrobiaceae</taxon>
        <taxon>Thermomicrobium</taxon>
    </lineage>
</organism>
<comment type="pathway">
    <text evidence="7">Protein modification; lipoprotein biosynthesis (diacylglyceryl transfer).</text>
</comment>
<dbReference type="Pfam" id="PF01790">
    <property type="entry name" value="LGT"/>
    <property type="match status" value="1"/>
</dbReference>
<dbReference type="InterPro" id="IPR001640">
    <property type="entry name" value="Lgt"/>
</dbReference>
<feature type="transmembrane region" description="Helical" evidence="7">
    <location>
        <begin position="20"/>
        <end position="39"/>
    </location>
</feature>
<evidence type="ECO:0000256" key="3">
    <source>
        <dbReference type="ARBA" id="ARBA00022679"/>
    </source>
</evidence>
<feature type="transmembrane region" description="Helical" evidence="7">
    <location>
        <begin position="255"/>
        <end position="274"/>
    </location>
</feature>
<dbReference type="EMBL" id="DSJL01000011">
    <property type="protein sequence ID" value="HEF66351.1"/>
    <property type="molecule type" value="Genomic_DNA"/>
</dbReference>
<comment type="subcellular location">
    <subcellularLocation>
        <location evidence="7">Cell membrane</location>
        <topology evidence="7">Multi-pass membrane protein</topology>
    </subcellularLocation>
</comment>
<dbReference type="HAMAP" id="MF_01147">
    <property type="entry name" value="Lgt"/>
    <property type="match status" value="1"/>
</dbReference>
<keyword evidence="8" id="KW-0449">Lipoprotein</keyword>
<proteinExistence type="inferred from homology"/>
<feature type="transmembrane region" description="Helical" evidence="7">
    <location>
        <begin position="51"/>
        <end position="73"/>
    </location>
</feature>
<dbReference type="AlphaFoldDB" id="A0A7C1K3R8"/>
<comment type="caution">
    <text evidence="8">The sequence shown here is derived from an EMBL/GenBank/DDBJ whole genome shotgun (WGS) entry which is preliminary data.</text>
</comment>
<dbReference type="NCBIfam" id="TIGR00544">
    <property type="entry name" value="lgt"/>
    <property type="match status" value="1"/>
</dbReference>
<dbReference type="UniPathway" id="UPA00664"/>
<evidence type="ECO:0000256" key="5">
    <source>
        <dbReference type="ARBA" id="ARBA00022989"/>
    </source>
</evidence>
<evidence type="ECO:0000313" key="8">
    <source>
        <dbReference type="EMBL" id="HEF66351.1"/>
    </source>
</evidence>
<dbReference type="GO" id="GO:0042158">
    <property type="term" value="P:lipoprotein biosynthetic process"/>
    <property type="evidence" value="ECO:0007669"/>
    <property type="project" value="UniProtKB-UniRule"/>
</dbReference>
<comment type="similarity">
    <text evidence="1 7">Belongs to the Lgt family.</text>
</comment>
<keyword evidence="5 7" id="KW-1133">Transmembrane helix</keyword>
<keyword evidence="6 7" id="KW-0472">Membrane</keyword>
<reference evidence="8" key="1">
    <citation type="journal article" date="2020" name="mSystems">
        <title>Genome- and Community-Level Interaction Insights into Carbon Utilization and Element Cycling Functions of Hydrothermarchaeota in Hydrothermal Sediment.</title>
        <authorList>
            <person name="Zhou Z."/>
            <person name="Liu Y."/>
            <person name="Xu W."/>
            <person name="Pan J."/>
            <person name="Luo Z.H."/>
            <person name="Li M."/>
        </authorList>
    </citation>
    <scope>NUCLEOTIDE SEQUENCE [LARGE SCALE GENOMIC DNA]</scope>
    <source>
        <strain evidence="8">SpSt-222</strain>
    </source>
</reference>
<feature type="transmembrane region" description="Helical" evidence="7">
    <location>
        <begin position="93"/>
        <end position="112"/>
    </location>
</feature>
<feature type="binding site" evidence="7">
    <location>
        <position position="137"/>
    </location>
    <ligand>
        <name>a 1,2-diacyl-sn-glycero-3-phospho-(1'-sn-glycerol)</name>
        <dbReference type="ChEBI" id="CHEBI:64716"/>
    </ligand>
</feature>